<dbReference type="CDD" id="cd00165">
    <property type="entry name" value="S4"/>
    <property type="match status" value="1"/>
</dbReference>
<dbReference type="PROSITE" id="PS01129">
    <property type="entry name" value="PSI_RLU"/>
    <property type="match status" value="1"/>
</dbReference>
<accession>A0ABW4ZD86</accession>
<dbReference type="InterPro" id="IPR006145">
    <property type="entry name" value="PsdUridine_synth_RsuA/RluA"/>
</dbReference>
<evidence type="ECO:0000313" key="6">
    <source>
        <dbReference type="EMBL" id="MFD2159875.1"/>
    </source>
</evidence>
<comment type="similarity">
    <text evidence="1 4">Belongs to the pseudouridine synthase RluA family.</text>
</comment>
<dbReference type="NCBIfam" id="TIGR00005">
    <property type="entry name" value="rluA_subfam"/>
    <property type="match status" value="1"/>
</dbReference>
<dbReference type="InterPro" id="IPR020103">
    <property type="entry name" value="PsdUridine_synth_cat_dom_sf"/>
</dbReference>
<keyword evidence="7" id="KW-1185">Reference proteome</keyword>
<comment type="catalytic activity">
    <reaction evidence="4">
        <text>a uridine in RNA = a pseudouridine in RNA</text>
        <dbReference type="Rhea" id="RHEA:48348"/>
        <dbReference type="Rhea" id="RHEA-COMP:12068"/>
        <dbReference type="Rhea" id="RHEA-COMP:12069"/>
        <dbReference type="ChEBI" id="CHEBI:65314"/>
        <dbReference type="ChEBI" id="CHEBI:65315"/>
    </reaction>
</comment>
<dbReference type="InterPro" id="IPR036986">
    <property type="entry name" value="S4_RNA-bd_sf"/>
</dbReference>
<dbReference type="Pfam" id="PF00849">
    <property type="entry name" value="PseudoU_synth_2"/>
    <property type="match status" value="1"/>
</dbReference>
<name>A0ABW4ZD86_9BACT</name>
<evidence type="ECO:0000313" key="7">
    <source>
        <dbReference type="Proteomes" id="UP001597389"/>
    </source>
</evidence>
<dbReference type="InterPro" id="IPR050188">
    <property type="entry name" value="RluA_PseudoU_synthase"/>
</dbReference>
<evidence type="ECO:0000259" key="5">
    <source>
        <dbReference type="SMART" id="SM00363"/>
    </source>
</evidence>
<dbReference type="InterPro" id="IPR002942">
    <property type="entry name" value="S4_RNA-bd"/>
</dbReference>
<dbReference type="SUPFAM" id="SSF55120">
    <property type="entry name" value="Pseudouridine synthase"/>
    <property type="match status" value="1"/>
</dbReference>
<feature type="domain" description="RNA-binding S4" evidence="5">
    <location>
        <begin position="14"/>
        <end position="73"/>
    </location>
</feature>
<evidence type="ECO:0000256" key="3">
    <source>
        <dbReference type="PROSITE-ProRule" id="PRU00182"/>
    </source>
</evidence>
<organism evidence="6 7">
    <name type="scientific">Rubritalea tangerina</name>
    <dbReference type="NCBI Taxonomy" id="430798"/>
    <lineage>
        <taxon>Bacteria</taxon>
        <taxon>Pseudomonadati</taxon>
        <taxon>Verrucomicrobiota</taxon>
        <taxon>Verrucomicrobiia</taxon>
        <taxon>Verrucomicrobiales</taxon>
        <taxon>Rubritaleaceae</taxon>
        <taxon>Rubritalea</taxon>
    </lineage>
</organism>
<dbReference type="Pfam" id="PF01479">
    <property type="entry name" value="S4"/>
    <property type="match status" value="1"/>
</dbReference>
<comment type="function">
    <text evidence="4">Responsible for synthesis of pseudouridine from uracil.</text>
</comment>
<dbReference type="PANTHER" id="PTHR21600">
    <property type="entry name" value="MITOCHONDRIAL RNA PSEUDOURIDINE SYNTHASE"/>
    <property type="match status" value="1"/>
</dbReference>
<dbReference type="CDD" id="cd02869">
    <property type="entry name" value="PseudoU_synth_RluA_like"/>
    <property type="match status" value="1"/>
</dbReference>
<proteinExistence type="inferred from homology"/>
<keyword evidence="2 4" id="KW-0413">Isomerase</keyword>
<protein>
    <recommendedName>
        <fullName evidence="4">Pseudouridine synthase</fullName>
        <ecNumber evidence="4">5.4.99.-</ecNumber>
    </recommendedName>
</protein>
<evidence type="ECO:0000256" key="4">
    <source>
        <dbReference type="RuleBase" id="RU362028"/>
    </source>
</evidence>
<gene>
    <name evidence="6" type="ORF">ACFSW8_13285</name>
</gene>
<keyword evidence="3" id="KW-0694">RNA-binding</keyword>
<dbReference type="EMBL" id="JBHUJB010000054">
    <property type="protein sequence ID" value="MFD2159875.1"/>
    <property type="molecule type" value="Genomic_DNA"/>
</dbReference>
<evidence type="ECO:0000256" key="2">
    <source>
        <dbReference type="ARBA" id="ARBA00023235"/>
    </source>
</evidence>
<dbReference type="Gene3D" id="3.10.290.10">
    <property type="entry name" value="RNA-binding S4 domain"/>
    <property type="match status" value="1"/>
</dbReference>
<dbReference type="PANTHER" id="PTHR21600:SF44">
    <property type="entry name" value="RIBOSOMAL LARGE SUBUNIT PSEUDOURIDINE SYNTHASE D"/>
    <property type="match status" value="1"/>
</dbReference>
<dbReference type="Proteomes" id="UP001597389">
    <property type="component" value="Unassembled WGS sequence"/>
</dbReference>
<dbReference type="EC" id="5.4.99.-" evidence="4"/>
<comment type="caution">
    <text evidence="6">The sequence shown here is derived from an EMBL/GenBank/DDBJ whole genome shotgun (WGS) entry which is preliminary data.</text>
</comment>
<dbReference type="InterPro" id="IPR006225">
    <property type="entry name" value="PsdUridine_synth_RluC/D"/>
</dbReference>
<sequence>MAPMKIHVDDTTGKRIDAYLSSQLPELSRARIQALLKSGDILVNGSKTKPKNPVQAGDTITVNIPEAVSEEAIAEPIDIEVLYEDDDIIVVNKESGLVVHPAAGNQSGTLVNALLHHCHGKLAAEGGEGRPGIVHRLDKDTSGCIVVAKTDEAHRHLVAQFKARETKKQYIAVVQGSPIKHQDTIFTQIGRHPVNRLKMAVVNPGSGKPAITDYQWLGHDSTSDSSLIFCDIHTGRTHQIRVHMLHIGCPIIGDPIYAKPNRQKAQTGRLMLHARRLTISHPRTHERLTFRAPIPDSFLPWTDRFYSDALDSDTP</sequence>
<dbReference type="SMART" id="SM00363">
    <property type="entry name" value="S4"/>
    <property type="match status" value="1"/>
</dbReference>
<dbReference type="PROSITE" id="PS50889">
    <property type="entry name" value="S4"/>
    <property type="match status" value="1"/>
</dbReference>
<reference evidence="7" key="1">
    <citation type="journal article" date="2019" name="Int. J. Syst. Evol. Microbiol.">
        <title>The Global Catalogue of Microorganisms (GCM) 10K type strain sequencing project: providing services to taxonomists for standard genome sequencing and annotation.</title>
        <authorList>
            <consortium name="The Broad Institute Genomics Platform"/>
            <consortium name="The Broad Institute Genome Sequencing Center for Infectious Disease"/>
            <person name="Wu L."/>
            <person name="Ma J."/>
        </authorList>
    </citation>
    <scope>NUCLEOTIDE SEQUENCE [LARGE SCALE GENOMIC DNA]</scope>
    <source>
        <strain evidence="7">CCUG 57942</strain>
    </source>
</reference>
<dbReference type="SUPFAM" id="SSF55174">
    <property type="entry name" value="Alpha-L RNA-binding motif"/>
    <property type="match status" value="1"/>
</dbReference>
<dbReference type="InterPro" id="IPR006224">
    <property type="entry name" value="PsdUridine_synth_RluA-like_CS"/>
</dbReference>
<evidence type="ECO:0000256" key="1">
    <source>
        <dbReference type="ARBA" id="ARBA00010876"/>
    </source>
</evidence>
<dbReference type="RefSeq" id="WP_377090989.1">
    <property type="nucleotide sequence ID" value="NZ_JBHSJL010000014.1"/>
</dbReference>
<dbReference type="Gene3D" id="3.30.2350.10">
    <property type="entry name" value="Pseudouridine synthase"/>
    <property type="match status" value="1"/>
</dbReference>